<dbReference type="SUPFAM" id="SSF53756">
    <property type="entry name" value="UDP-Glycosyltransferase/glycogen phosphorylase"/>
    <property type="match status" value="1"/>
</dbReference>
<sequence length="513" mass="58716">MGGLGDVVRDLSKFLKIKGNDVVVITMDHDNKISNLPHEKIDTIPLRYQGTTFNFDIVKTSHLNTQVDIVAFSNEKINKIDIWDPFKYHLFADLVLFYLDKYYTPDCVSGHDWPCGLAIAECHEKLDIPTTMTIHNEAFKGPLVDYKGLTLTFLELGIHFSDGFNTVSPTHAEEIKSIDFIREQSKVKPFHGILNGIDIEEMNPGNLVNYVVSYTNNKIDPRKLGIFISDYGVGDGHIVKPKIKYSWFWNFNNLERYIEEWNDMDKTSITGSDVEIYGNISCRDITVPLIGFVGRATYQKGFDIIFQAFSELFEEHRLKLIMLSKGDRSIEEEMKNFAESYSDNVTALIGHCPPLVPIIYAGSDWSIVPSLWEPCGLTQMESMVYGTPVIAREVGGLRDTVISLNPDPIADPNFDRATGVLFKHYDKYGLKWGVEHAINWTFYRLKDIHLYISYSHSSCPESPYDKNAPLSKFIENCYNHVVRNLSWQNNNSIEKYKGLFGGAIYKHYMRYKP</sequence>
<dbReference type="InterPro" id="IPR013534">
    <property type="entry name" value="Starch_synth_cat_dom"/>
</dbReference>
<dbReference type="Pfam" id="PF08323">
    <property type="entry name" value="Glyco_transf_5"/>
    <property type="match status" value="1"/>
</dbReference>
<evidence type="ECO:0000313" key="5">
    <source>
        <dbReference type="EMBL" id="GBF36695.1"/>
    </source>
</evidence>
<dbReference type="Gene3D" id="3.40.50.2000">
    <property type="entry name" value="Glycogen Phosphorylase B"/>
    <property type="match status" value="2"/>
</dbReference>
<protein>
    <submittedName>
        <fullName evidence="5">Starch synthase</fullName>
        <ecNumber evidence="5">2.4.1.21</ecNumber>
    </submittedName>
</protein>
<keyword evidence="6" id="KW-1185">Reference proteome</keyword>
<dbReference type="GO" id="GO:0009011">
    <property type="term" value="F:alpha-1,4-glucan glucosyltransferase (ADP-glucose donor) activity"/>
    <property type="evidence" value="ECO:0007669"/>
    <property type="project" value="UniProtKB-EC"/>
</dbReference>
<feature type="domain" description="Glycosyl transferase family 1" evidence="3">
    <location>
        <begin position="288"/>
        <end position="434"/>
    </location>
</feature>
<keyword evidence="2 5" id="KW-0808">Transferase</keyword>
<organism evidence="5 6">
    <name type="scientific">Methanofervidicoccus abyssi</name>
    <dbReference type="NCBI Taxonomy" id="2082189"/>
    <lineage>
        <taxon>Archaea</taxon>
        <taxon>Methanobacteriati</taxon>
        <taxon>Methanobacteriota</taxon>
        <taxon>Methanomada group</taxon>
        <taxon>Methanococci</taxon>
        <taxon>Methanococcales</taxon>
        <taxon>Methanofervidicoccus</taxon>
    </lineage>
</organism>
<proteinExistence type="predicted"/>
<evidence type="ECO:0000259" key="3">
    <source>
        <dbReference type="Pfam" id="PF00534"/>
    </source>
</evidence>
<dbReference type="InterPro" id="IPR001296">
    <property type="entry name" value="Glyco_trans_1"/>
</dbReference>
<dbReference type="Proteomes" id="UP000290527">
    <property type="component" value="Unassembled WGS sequence"/>
</dbReference>
<comment type="caution">
    <text evidence="5">The sequence shown here is derived from an EMBL/GenBank/DDBJ whole genome shotgun (WGS) entry which is preliminary data.</text>
</comment>
<dbReference type="Pfam" id="PF00534">
    <property type="entry name" value="Glycos_transf_1"/>
    <property type="match status" value="1"/>
</dbReference>
<evidence type="ECO:0000256" key="2">
    <source>
        <dbReference type="ARBA" id="ARBA00022679"/>
    </source>
</evidence>
<name>A0A401HR67_9EURY</name>
<evidence type="ECO:0000313" key="6">
    <source>
        <dbReference type="Proteomes" id="UP000290527"/>
    </source>
</evidence>
<dbReference type="PANTHER" id="PTHR45825">
    <property type="entry name" value="GRANULE-BOUND STARCH SYNTHASE 1, CHLOROPLASTIC/AMYLOPLASTIC"/>
    <property type="match status" value="1"/>
</dbReference>
<dbReference type="AlphaFoldDB" id="A0A401HR67"/>
<gene>
    <name evidence="5" type="ORF">MHHB_P0925</name>
</gene>
<dbReference type="EMBL" id="BFAX01000004">
    <property type="protein sequence ID" value="GBF36695.1"/>
    <property type="molecule type" value="Genomic_DNA"/>
</dbReference>
<keyword evidence="1 5" id="KW-0328">Glycosyltransferase</keyword>
<reference evidence="5 6" key="1">
    <citation type="journal article" date="2019" name="Int. J. Syst. Evol. Microbiol.">
        <title>Methanofervidicoccus abyssi gen. nov., sp. nov., a hydrogenotrophic methanogen, isolated from a hydrothermal vent chimney in the Mid-Cayman Spreading Center, the Caribbean Sea.</title>
        <authorList>
            <person name="Sakai S."/>
            <person name="Takaki Y."/>
            <person name="Miyazaki M."/>
            <person name="Ogawara M."/>
            <person name="Yanagawa K."/>
            <person name="Miyazaki J."/>
            <person name="Takai K."/>
        </authorList>
    </citation>
    <scope>NUCLEOTIDE SEQUENCE [LARGE SCALE GENOMIC DNA]</scope>
    <source>
        <strain evidence="5 6">HHB</strain>
    </source>
</reference>
<accession>A0A401HR67</accession>
<evidence type="ECO:0000256" key="1">
    <source>
        <dbReference type="ARBA" id="ARBA00022676"/>
    </source>
</evidence>
<dbReference type="EC" id="2.4.1.21" evidence="5"/>
<dbReference type="PANTHER" id="PTHR45825:SF11">
    <property type="entry name" value="ALPHA AMYLASE DOMAIN-CONTAINING PROTEIN"/>
    <property type="match status" value="1"/>
</dbReference>
<feature type="domain" description="Starch synthase catalytic" evidence="4">
    <location>
        <begin position="2"/>
        <end position="179"/>
    </location>
</feature>
<evidence type="ECO:0000259" key="4">
    <source>
        <dbReference type="Pfam" id="PF08323"/>
    </source>
</evidence>